<gene>
    <name evidence="2" type="ORF">J4G45_06200</name>
</gene>
<feature type="region of interest" description="Disordered" evidence="1">
    <location>
        <begin position="1"/>
        <end position="22"/>
    </location>
</feature>
<protein>
    <submittedName>
        <fullName evidence="2">Methyl-coenzyme M reductase</fullName>
    </submittedName>
</protein>
<sequence length="680" mass="75123">MMLIPRSQGREVSRPSLQQHTPMTGLASIGNAIGGAFEARDQKQQEAEVSAKRLELYHNALDEQEAKVKLDDVMTTEMSEQVTLLKNDVSNGVMTADAASQTFKKWSDERYKQLENDMPMHARQNLKNYWDANSTKQTPGFLPLQLRADVQKGVVLADRITDIATRYERKQGREYLETSLAGLNLPEADKQARLYNYETTRDVLDIDGRISAAVEGNNIADLQTLVSDLDNGKYGYIDGPTAQQKKNMALSRIDALNKQAEVQENKRVQVAGKLFNDFKTQVMTGRALDDDYVNNVGESVKGTEHEGEYQFYKQQSLNFGRFSKLSTSEQLKLINEQKAKAKNSKSADPATEEKILGVYESIYAEKLKTGQNNPNQLVAEAGIQVNTIEPAEFKTNPKGAAQKIVDNATSQLALKDNNIKLAPISQEDLPDAKKAFDAMSVNDKLNFIGGLISESKGVQSGNAIWGATLGQLGGGDLSYIMAGVARMNNYKSTQGEDVATAIISGTQVLKNKQLIIPKDDILKQKFSEYVGNSASGNTANMSFAAFKSIYAHLTERNSYQHKDKDDFSKEIMDSALSMSTGGVYVQGNFKNTVGGKIKDWKVSKPYGMDDTLFEGHLAKGYAQIANQTGLSVSDLESLRLRRSDRRSPKGEIQYDLINERGNPLQVGGVVWRINIDGATK</sequence>
<keyword evidence="3" id="KW-1185">Reference proteome</keyword>
<evidence type="ECO:0000313" key="3">
    <source>
        <dbReference type="Proteomes" id="UP000663954"/>
    </source>
</evidence>
<name>A0ABX7THD5_9GAMM</name>
<evidence type="ECO:0000313" key="2">
    <source>
        <dbReference type="EMBL" id="QTD62956.1"/>
    </source>
</evidence>
<accession>A0ABX7THD5</accession>
<evidence type="ECO:0000256" key="1">
    <source>
        <dbReference type="SAM" id="MobiDB-lite"/>
    </source>
</evidence>
<dbReference type="Proteomes" id="UP000663954">
    <property type="component" value="Chromosome"/>
</dbReference>
<dbReference type="EMBL" id="CP071770">
    <property type="protein sequence ID" value="QTD62956.1"/>
    <property type="molecule type" value="Genomic_DNA"/>
</dbReference>
<proteinExistence type="predicted"/>
<reference evidence="2 3" key="1">
    <citation type="journal article" date="2020" name="Front. Cell. Infect. Microbiol.">
        <title>Characterization of Three Porcine Acinetobacter towneri Strains Co-Harboring tet(X3) and bla OXA-58.</title>
        <authorList>
            <person name="Ma J."/>
            <person name="Wang J."/>
            <person name="Feng J."/>
            <person name="Liu Y."/>
            <person name="Yang B."/>
            <person name="Li R."/>
            <person name="Bai L."/>
            <person name="He T."/>
            <person name="Wang X."/>
            <person name="Yang Z."/>
        </authorList>
    </citation>
    <scope>NUCLEOTIDE SEQUENCE [LARGE SCALE GENOMIC DNA]</scope>
    <source>
        <strain evidence="2 3">GX5</strain>
    </source>
</reference>
<organism evidence="2 3">
    <name type="scientific">Acinetobacter towneri</name>
    <dbReference type="NCBI Taxonomy" id="202956"/>
    <lineage>
        <taxon>Bacteria</taxon>
        <taxon>Pseudomonadati</taxon>
        <taxon>Pseudomonadota</taxon>
        <taxon>Gammaproteobacteria</taxon>
        <taxon>Moraxellales</taxon>
        <taxon>Moraxellaceae</taxon>
        <taxon>Acinetobacter</taxon>
    </lineage>
</organism>